<dbReference type="Proteomes" id="UP000626026">
    <property type="component" value="Unassembled WGS sequence"/>
</dbReference>
<proteinExistence type="predicted"/>
<accession>A0ABR7RNQ8</accession>
<evidence type="ECO:0000313" key="1">
    <source>
        <dbReference type="EMBL" id="MBC9207790.1"/>
    </source>
</evidence>
<dbReference type="RefSeq" id="WP_187784958.1">
    <property type="nucleotide sequence ID" value="NZ_JACTVA010000022.1"/>
</dbReference>
<dbReference type="EMBL" id="JACTVA010000022">
    <property type="protein sequence ID" value="MBC9207790.1"/>
    <property type="molecule type" value="Genomic_DNA"/>
</dbReference>
<evidence type="ECO:0000313" key="2">
    <source>
        <dbReference type="Proteomes" id="UP000626026"/>
    </source>
</evidence>
<name>A0ABR7RNQ8_9PROT</name>
<gene>
    <name evidence="1" type="ORF">IBL26_13170</name>
</gene>
<keyword evidence="2" id="KW-1185">Reference proteome</keyword>
<reference evidence="1 2" key="1">
    <citation type="journal article" date="2013" name="Int. J. Syst. Evol. Microbiol.">
        <title>Roseomonas aerophila sp. nov., isolated from air.</title>
        <authorList>
            <person name="Kim S.J."/>
            <person name="Weon H.Y."/>
            <person name="Ahn J.H."/>
            <person name="Hong S.B."/>
            <person name="Seok S.J."/>
            <person name="Whang K.S."/>
            <person name="Kwon S.W."/>
        </authorList>
    </citation>
    <scope>NUCLEOTIDE SEQUENCE [LARGE SCALE GENOMIC DNA]</scope>
    <source>
        <strain evidence="1 2">NBRC 108923</strain>
    </source>
</reference>
<sequence length="140" mass="15359">MATMLVCDADLVQSGFYPAEQSQDGTLFRWVGPSPLATIFLPPLNMPLEIRLHVHSAFVPDVLGRVRMALDGGTWAQAVLLEQGGTTQLRACPRPGKMQHLGTLRLEIDTLRTESPRQRGQMDDRALSLALSAITLRPLA</sequence>
<protein>
    <submittedName>
        <fullName evidence="1">Uncharacterized protein</fullName>
    </submittedName>
</protein>
<organism evidence="1 2">
    <name type="scientific">Teichococcus aerophilus</name>
    <dbReference type="NCBI Taxonomy" id="1224513"/>
    <lineage>
        <taxon>Bacteria</taxon>
        <taxon>Pseudomonadati</taxon>
        <taxon>Pseudomonadota</taxon>
        <taxon>Alphaproteobacteria</taxon>
        <taxon>Acetobacterales</taxon>
        <taxon>Roseomonadaceae</taxon>
        <taxon>Roseomonas</taxon>
    </lineage>
</organism>
<comment type="caution">
    <text evidence="1">The sequence shown here is derived from an EMBL/GenBank/DDBJ whole genome shotgun (WGS) entry which is preliminary data.</text>
</comment>